<organism evidence="1 2">
    <name type="scientific">Terrilactibacillus tamarindi</name>
    <dbReference type="NCBI Taxonomy" id="2599694"/>
    <lineage>
        <taxon>Bacteria</taxon>
        <taxon>Bacillati</taxon>
        <taxon>Bacillota</taxon>
        <taxon>Bacilli</taxon>
        <taxon>Bacillales</taxon>
        <taxon>Bacillaceae</taxon>
        <taxon>Terrilactibacillus</taxon>
    </lineage>
</organism>
<comment type="caution">
    <text evidence="1">The sequence shown here is derived from an EMBL/GenBank/DDBJ whole genome shotgun (WGS) entry which is preliminary data.</text>
</comment>
<dbReference type="AlphaFoldDB" id="A0A6N8CP27"/>
<evidence type="ECO:0000313" key="1">
    <source>
        <dbReference type="EMBL" id="MTT31751.1"/>
    </source>
</evidence>
<dbReference type="PANTHER" id="PTHR32432:SF3">
    <property type="entry name" value="ETHANOLAMINE UTILIZATION PROTEIN EUTJ"/>
    <property type="match status" value="1"/>
</dbReference>
<name>A0A6N8CP27_9BACI</name>
<reference evidence="1 2" key="1">
    <citation type="submission" date="2019-11" db="EMBL/GenBank/DDBJ databases">
        <title>Terrilactibacillus tamarindus sp. nov. BCM23-1 isolated from bark of Tamarindus indica.</title>
        <authorList>
            <person name="Kingkaew E."/>
            <person name="Tanasupawat S."/>
        </authorList>
    </citation>
    <scope>NUCLEOTIDE SEQUENCE [LARGE SCALE GENOMIC DNA]</scope>
    <source>
        <strain evidence="1 2">BCM23-1</strain>
    </source>
</reference>
<accession>A0A6N8CP27</accession>
<evidence type="ECO:0000313" key="2">
    <source>
        <dbReference type="Proteomes" id="UP000440978"/>
    </source>
</evidence>
<dbReference type="InterPro" id="IPR050696">
    <property type="entry name" value="FtsA/MreB"/>
</dbReference>
<dbReference type="Pfam" id="PF11104">
    <property type="entry name" value="PilM_2"/>
    <property type="match status" value="1"/>
</dbReference>
<keyword evidence="2" id="KW-1185">Reference proteome</keyword>
<gene>
    <name evidence="1" type="ORF">GMB86_06955</name>
</gene>
<dbReference type="OrthoDB" id="2690797at2"/>
<dbReference type="EMBL" id="WNHB01000008">
    <property type="protein sequence ID" value="MTT31751.1"/>
    <property type="molecule type" value="Genomic_DNA"/>
</dbReference>
<dbReference type="InterPro" id="IPR005883">
    <property type="entry name" value="PilM"/>
</dbReference>
<protein>
    <recommendedName>
        <fullName evidence="3">Pilus assembly protein PilM</fullName>
    </recommendedName>
</protein>
<dbReference type="Proteomes" id="UP000440978">
    <property type="component" value="Unassembled WGS sequence"/>
</dbReference>
<proteinExistence type="predicted"/>
<dbReference type="Gene3D" id="3.30.420.40">
    <property type="match status" value="1"/>
</dbReference>
<dbReference type="PANTHER" id="PTHR32432">
    <property type="entry name" value="CELL DIVISION PROTEIN FTSA-RELATED"/>
    <property type="match status" value="1"/>
</dbReference>
<sequence>MVGMLHRLTTLFQSQVVIGLVFSDESIRLVVMKQKSSKLSLLHYHNMSLDHGLIEGGKITDLSACKLKLKEAVRSLKIRGKKVVFAVPDELVSLRVMTLPGQMTDGDIQNYLYIEVGHKVQVPFENPVFDFHVLNRDPVQTKVILIASDKDSVEIYRTLINDSGLKAISAEINAIGFTRYAQWMTKRKDPIHRMAIQLEKKSASIYIYDQGIPLFMRQIPLESGSDLDSTGEDLAIFNVATEIDRILNFYQFTIQEGAEHVSQIDVFGNHPNRKAYVDVLKSVIQIPVTNDKDQVDVEFLNSSLPSHYLIPLGLALKQVQL</sequence>
<evidence type="ECO:0008006" key="3">
    <source>
        <dbReference type="Google" id="ProtNLM"/>
    </source>
</evidence>